<dbReference type="CDD" id="cd07066">
    <property type="entry name" value="CRD_FZ"/>
    <property type="match status" value="1"/>
</dbReference>
<dbReference type="PANTHER" id="PTHR24270">
    <property type="entry name" value="LOW-DENSITY LIPOPROTEIN RECEPTOR-RELATED"/>
    <property type="match status" value="1"/>
</dbReference>
<feature type="region of interest" description="Disordered" evidence="10">
    <location>
        <begin position="721"/>
        <end position="852"/>
    </location>
</feature>
<feature type="compositionally biased region" description="Polar residues" evidence="10">
    <location>
        <begin position="261"/>
        <end position="277"/>
    </location>
</feature>
<feature type="compositionally biased region" description="Basic and acidic residues" evidence="10">
    <location>
        <begin position="39"/>
        <end position="50"/>
    </location>
</feature>
<keyword evidence="7 9" id="KW-1015">Disulfide bond</keyword>
<feature type="disulfide bond" evidence="9">
    <location>
        <begin position="970"/>
        <end position="985"/>
    </location>
</feature>
<feature type="compositionally biased region" description="Low complexity" evidence="10">
    <location>
        <begin position="930"/>
        <end position="939"/>
    </location>
</feature>
<feature type="disulfide bond" evidence="9">
    <location>
        <begin position="958"/>
        <end position="976"/>
    </location>
</feature>
<evidence type="ECO:0000256" key="3">
    <source>
        <dbReference type="ARBA" id="ARBA00022737"/>
    </source>
</evidence>
<keyword evidence="5 11" id="KW-1133">Transmembrane helix</keyword>
<feature type="disulfide bond" evidence="9">
    <location>
        <begin position="951"/>
        <end position="963"/>
    </location>
</feature>
<accession>A0A8J9VPS1</accession>
<dbReference type="CDD" id="cd00112">
    <property type="entry name" value="LDLa"/>
    <property type="match status" value="3"/>
</dbReference>
<comment type="caution">
    <text evidence="9">Lacks conserved residue(s) required for the propagation of feature annotation.</text>
</comment>
<reference evidence="13" key="1">
    <citation type="submission" date="2021-12" db="EMBL/GenBank/DDBJ databases">
        <authorList>
            <person name="Martin H S."/>
        </authorList>
    </citation>
    <scope>NUCLEOTIDE SEQUENCE</scope>
</reference>
<evidence type="ECO:0000256" key="11">
    <source>
        <dbReference type="SAM" id="Phobius"/>
    </source>
</evidence>
<evidence type="ECO:0000256" key="1">
    <source>
        <dbReference type="ARBA" id="ARBA00004401"/>
    </source>
</evidence>
<dbReference type="Pfam" id="PF00057">
    <property type="entry name" value="Ldl_recept_a"/>
    <property type="match status" value="3"/>
</dbReference>
<feature type="disulfide bond" evidence="9">
    <location>
        <begin position="644"/>
        <end position="662"/>
    </location>
</feature>
<dbReference type="Proteomes" id="UP000838878">
    <property type="component" value="Chromosome 6"/>
</dbReference>
<dbReference type="InterPro" id="IPR002172">
    <property type="entry name" value="LDrepeatLR_classA_rpt"/>
</dbReference>
<sequence length="987" mass="110637">MVNGNYVLYGDRPSSDSEIVDDHVQTRTAERKPKRKARSNNERQHSRNMTELDNETDAVKFEKKIKEPRLLRYVPTTEVEEHFVTEKFETFDLKPPDEPVKRHAFTKKPKNPTDGSINYAYSRSSSSCSSPNLPTISEHVEQYGTYRVRSPHSPPPDNLINGYDTKLDKYFSKPREVKAFTAKVGYNGSHPDSLYRVSGSSAGGADKTVRALRLLRWPLALVTVCVALAAFVYFLMPVNLDTEIDIVNATYWEESTSEAQSYSNHNKLQQVNPTKSSATEKSRRPGTKTPEIDFYDSDSKNYDITSIVDIVTEISKKQKLPIPPVFPTHISPEVQYGNEKADSEKSRSPKLLKVTTTIPSDSTLKPHITQKPEKPLAIYFKEGSGITTTSTEAPITESITHAETSNDIIHFIKQQVNKNILEYPKPSQNLQQFEAPNRKQKFGKESEVPPEIQEYYARPIASENVKFTSGHSMLFGISIEDAANMRSTTQNSLYNTRVSPTLPTWRDRDEATTKKYPVNSNLDVSQCRSTRLSLCRGVLPYDLAGAPATIGDVDITTLLPQIEYLVSTNCSQRMRHFACALLEPECSPPPYSARLPCYNFCKAIMDSCEGMIPAELQAMFRCNQYSSSNCANARGPCFSRELACGDGSCVPRDWVCDGTRDCPAGEDEAPCASCEDNEYRCNSGLCITKRWLCDGYSDCPDGDDEHQDLCQRTNFRGAITDEAEVGEPGEELAGSAPEPSVRKPNRIPTRDRSQGIRNGENDSSKELLMTSDSNNAFRRNFTRRPPLSRLTPYKRPLPLENTPQPETEEEKEKTPSPAKKNTPGNKNTTNSRIKNENNGQKHEIKEDSAEDISTDDIGLFDDIKKEKTDNKENVAQKPKQLRTIIRKIPEIVPSSEATRLEKSINKFERVIDGAAMLRSATREQSPYNSEENTNGTNTEDSYAYSAHASPCPSNELRCVDGRCITLAQLCDGTIDCTDHADEDNCYT</sequence>
<keyword evidence="14" id="KW-1185">Reference proteome</keyword>
<feature type="compositionally biased region" description="Basic and acidic residues" evidence="10">
    <location>
        <begin position="20"/>
        <end position="31"/>
    </location>
</feature>
<feature type="disulfide bond" evidence="9">
    <location>
        <begin position="656"/>
        <end position="671"/>
    </location>
</feature>
<feature type="domain" description="FZ" evidence="12">
    <location>
        <begin position="522"/>
        <end position="633"/>
    </location>
</feature>
<evidence type="ECO:0000256" key="8">
    <source>
        <dbReference type="PROSITE-ProRule" id="PRU00090"/>
    </source>
</evidence>
<evidence type="ECO:0000256" key="5">
    <source>
        <dbReference type="ARBA" id="ARBA00022989"/>
    </source>
</evidence>
<keyword evidence="3" id="KW-0677">Repeat</keyword>
<feature type="compositionally biased region" description="Acidic residues" evidence="10">
    <location>
        <begin position="721"/>
        <end position="730"/>
    </location>
</feature>
<evidence type="ECO:0000256" key="6">
    <source>
        <dbReference type="ARBA" id="ARBA00023136"/>
    </source>
</evidence>
<dbReference type="OrthoDB" id="10020456at2759"/>
<dbReference type="GO" id="GO:0016192">
    <property type="term" value="P:vesicle-mediated transport"/>
    <property type="evidence" value="ECO:0007669"/>
    <property type="project" value="UniProtKB-ARBA"/>
</dbReference>
<feature type="region of interest" description="Disordered" evidence="10">
    <location>
        <begin position="1"/>
        <end position="55"/>
    </location>
</feature>
<evidence type="ECO:0000313" key="14">
    <source>
        <dbReference type="Proteomes" id="UP000838878"/>
    </source>
</evidence>
<feature type="transmembrane region" description="Helical" evidence="11">
    <location>
        <begin position="217"/>
        <end position="236"/>
    </location>
</feature>
<dbReference type="InterPro" id="IPR020067">
    <property type="entry name" value="Frizzled_dom"/>
</dbReference>
<evidence type="ECO:0000256" key="10">
    <source>
        <dbReference type="SAM" id="MobiDB-lite"/>
    </source>
</evidence>
<dbReference type="SMART" id="SM00063">
    <property type="entry name" value="FRI"/>
    <property type="match status" value="1"/>
</dbReference>
<dbReference type="InterPro" id="IPR050685">
    <property type="entry name" value="LDLR"/>
</dbReference>
<comment type="subcellular location">
    <subcellularLocation>
        <location evidence="1">Cell membrane</location>
        <topology evidence="1">Single-pass type II membrane protein</topology>
    </subcellularLocation>
</comment>
<evidence type="ECO:0000256" key="7">
    <source>
        <dbReference type="ARBA" id="ARBA00023157"/>
    </source>
</evidence>
<feature type="disulfide bond" evidence="9">
    <location>
        <begin position="637"/>
        <end position="649"/>
    </location>
</feature>
<feature type="compositionally biased region" description="Low complexity" evidence="10">
    <location>
        <begin position="796"/>
        <end position="805"/>
    </location>
</feature>
<dbReference type="AlphaFoldDB" id="A0A8J9VPS1"/>
<feature type="compositionally biased region" description="Basic and acidic residues" evidence="10">
    <location>
        <begin position="748"/>
        <end position="765"/>
    </location>
</feature>
<dbReference type="SUPFAM" id="SSF63501">
    <property type="entry name" value="Frizzled cysteine-rich domain"/>
    <property type="match status" value="1"/>
</dbReference>
<keyword evidence="6 11" id="KW-0472">Membrane</keyword>
<dbReference type="PANTHER" id="PTHR24270:SF60">
    <property type="entry name" value="CUB AND LDLA DOMAIN, ISOFORM A-RELATED"/>
    <property type="match status" value="1"/>
</dbReference>
<evidence type="ECO:0000256" key="4">
    <source>
        <dbReference type="ARBA" id="ARBA00022968"/>
    </source>
</evidence>
<dbReference type="PROSITE" id="PS01209">
    <property type="entry name" value="LDLRA_1"/>
    <property type="match status" value="3"/>
</dbReference>
<evidence type="ECO:0000256" key="9">
    <source>
        <dbReference type="PROSITE-ProRule" id="PRU00124"/>
    </source>
</evidence>
<feature type="region of interest" description="Disordered" evidence="10">
    <location>
        <begin position="261"/>
        <end position="295"/>
    </location>
</feature>
<feature type="compositionally biased region" description="Low complexity" evidence="10">
    <location>
        <begin position="815"/>
        <end position="830"/>
    </location>
</feature>
<evidence type="ECO:0000259" key="12">
    <source>
        <dbReference type="PROSITE" id="PS50038"/>
    </source>
</evidence>
<dbReference type="Gene3D" id="1.10.2000.10">
    <property type="entry name" value="Frizzled cysteine-rich domain"/>
    <property type="match status" value="1"/>
</dbReference>
<feature type="non-terminal residue" evidence="13">
    <location>
        <position position="987"/>
    </location>
</feature>
<proteinExistence type="predicted"/>
<evidence type="ECO:0000313" key="13">
    <source>
        <dbReference type="EMBL" id="CAH0727483.1"/>
    </source>
</evidence>
<feature type="disulfide bond" evidence="9">
    <location>
        <begin position="674"/>
        <end position="686"/>
    </location>
</feature>
<feature type="disulfide bond" evidence="9">
    <location>
        <begin position="681"/>
        <end position="699"/>
    </location>
</feature>
<keyword evidence="2 11" id="KW-0812">Transmembrane</keyword>
<dbReference type="InterPro" id="IPR036055">
    <property type="entry name" value="LDL_receptor-like_sf"/>
</dbReference>
<feature type="disulfide bond" evidence="8">
    <location>
        <begin position="570"/>
        <end position="608"/>
    </location>
</feature>
<dbReference type="EMBL" id="OV170226">
    <property type="protein sequence ID" value="CAH0727483.1"/>
    <property type="molecule type" value="Genomic_DNA"/>
</dbReference>
<dbReference type="Pfam" id="PF01392">
    <property type="entry name" value="Fz"/>
    <property type="match status" value="1"/>
</dbReference>
<name>A0A8J9VPS1_9NEOP</name>
<evidence type="ECO:0000256" key="2">
    <source>
        <dbReference type="ARBA" id="ARBA00022692"/>
    </source>
</evidence>
<dbReference type="InterPro" id="IPR036790">
    <property type="entry name" value="Frizzled_dom_sf"/>
</dbReference>
<organism evidence="13 14">
    <name type="scientific">Brenthis ino</name>
    <name type="common">lesser marbled fritillary</name>
    <dbReference type="NCBI Taxonomy" id="405034"/>
    <lineage>
        <taxon>Eukaryota</taxon>
        <taxon>Metazoa</taxon>
        <taxon>Ecdysozoa</taxon>
        <taxon>Arthropoda</taxon>
        <taxon>Hexapoda</taxon>
        <taxon>Insecta</taxon>
        <taxon>Pterygota</taxon>
        <taxon>Neoptera</taxon>
        <taxon>Endopterygota</taxon>
        <taxon>Lepidoptera</taxon>
        <taxon>Glossata</taxon>
        <taxon>Ditrysia</taxon>
        <taxon>Papilionoidea</taxon>
        <taxon>Nymphalidae</taxon>
        <taxon>Heliconiinae</taxon>
        <taxon>Argynnini</taxon>
        <taxon>Brenthis</taxon>
    </lineage>
</organism>
<keyword evidence="4" id="KW-0735">Signal-anchor</keyword>
<dbReference type="InterPro" id="IPR023415">
    <property type="entry name" value="LDLR_class-A_CS"/>
</dbReference>
<dbReference type="PRINTS" id="PR00261">
    <property type="entry name" value="LDLRECEPTOR"/>
</dbReference>
<dbReference type="GO" id="GO:0005886">
    <property type="term" value="C:plasma membrane"/>
    <property type="evidence" value="ECO:0007669"/>
    <property type="project" value="UniProtKB-SubCell"/>
</dbReference>
<dbReference type="SUPFAM" id="SSF57424">
    <property type="entry name" value="LDL receptor-like module"/>
    <property type="match status" value="3"/>
</dbReference>
<dbReference type="Gene3D" id="4.10.400.10">
    <property type="entry name" value="Low-density Lipoprotein Receptor"/>
    <property type="match status" value="3"/>
</dbReference>
<gene>
    <name evidence="13" type="ORF">BINO364_LOCUS12819</name>
</gene>
<protein>
    <recommendedName>
        <fullName evidence="12">FZ domain-containing protein</fullName>
    </recommendedName>
</protein>
<feature type="compositionally biased region" description="Basic and acidic residues" evidence="10">
    <location>
        <begin position="833"/>
        <end position="847"/>
    </location>
</feature>
<dbReference type="PROSITE" id="PS50068">
    <property type="entry name" value="LDLRA_2"/>
    <property type="match status" value="3"/>
</dbReference>
<dbReference type="PROSITE" id="PS50038">
    <property type="entry name" value="FZ"/>
    <property type="match status" value="1"/>
</dbReference>
<dbReference type="SMART" id="SM00192">
    <property type="entry name" value="LDLa"/>
    <property type="match status" value="3"/>
</dbReference>
<feature type="region of interest" description="Disordered" evidence="10">
    <location>
        <begin position="919"/>
        <end position="941"/>
    </location>
</feature>